<evidence type="ECO:0000313" key="3">
    <source>
        <dbReference type="Proteomes" id="UP000635477"/>
    </source>
</evidence>
<evidence type="ECO:0000256" key="1">
    <source>
        <dbReference type="SAM" id="MobiDB-lite"/>
    </source>
</evidence>
<name>A0A8H4UE37_9HYPO</name>
<gene>
    <name evidence="2" type="ORF">FZEAL_8380</name>
</gene>
<reference evidence="2" key="2">
    <citation type="submission" date="2020-05" db="EMBL/GenBank/DDBJ databases">
        <authorList>
            <person name="Kim H.-S."/>
            <person name="Proctor R.H."/>
            <person name="Brown D.W."/>
        </authorList>
    </citation>
    <scope>NUCLEOTIDE SEQUENCE</scope>
    <source>
        <strain evidence="2">NRRL 22465</strain>
    </source>
</reference>
<dbReference type="AlphaFoldDB" id="A0A8H4UE37"/>
<dbReference type="EMBL" id="JABEYC010000713">
    <property type="protein sequence ID" value="KAF4974746.1"/>
    <property type="molecule type" value="Genomic_DNA"/>
</dbReference>
<feature type="compositionally biased region" description="Basic and acidic residues" evidence="1">
    <location>
        <begin position="71"/>
        <end position="92"/>
    </location>
</feature>
<reference evidence="2" key="1">
    <citation type="journal article" date="2020" name="BMC Genomics">
        <title>Correction to: Identification and distribution of gene clusters required for synthesis of sphingolipid metabolism inhibitors in diverse species of the filamentous fungus Fusarium.</title>
        <authorList>
            <person name="Kim H.S."/>
            <person name="Lohmar J.M."/>
            <person name="Busman M."/>
            <person name="Brown D.W."/>
            <person name="Naumann T.A."/>
            <person name="Divon H.H."/>
            <person name="Lysoe E."/>
            <person name="Uhlig S."/>
            <person name="Proctor R.H."/>
        </authorList>
    </citation>
    <scope>NUCLEOTIDE SEQUENCE</scope>
    <source>
        <strain evidence="2">NRRL 22465</strain>
    </source>
</reference>
<feature type="compositionally biased region" description="Basic and acidic residues" evidence="1">
    <location>
        <begin position="14"/>
        <end position="26"/>
    </location>
</feature>
<proteinExistence type="predicted"/>
<keyword evidence="3" id="KW-1185">Reference proteome</keyword>
<protein>
    <submittedName>
        <fullName evidence="2">Uncharacterized protein</fullName>
    </submittedName>
</protein>
<dbReference type="Proteomes" id="UP000635477">
    <property type="component" value="Unassembled WGS sequence"/>
</dbReference>
<comment type="caution">
    <text evidence="2">The sequence shown here is derived from an EMBL/GenBank/DDBJ whole genome shotgun (WGS) entry which is preliminary data.</text>
</comment>
<sequence>MLSLVNLPITDDVQSPHEQHDDRNLNSDHVVSENLLSESPNPPDLSGEHDKSDDIKAEELSSEFLESEQPELEHHETEDITTPDHENEREPSPTESVALALDLPPRKPTVLLVSTCDFTYWLFFENQVQFLLSLSQKATIRSARDTASIIQGLAACPPPVAVLMIDPSLMFAEGEEA</sequence>
<accession>A0A8H4UE37</accession>
<evidence type="ECO:0000313" key="2">
    <source>
        <dbReference type="EMBL" id="KAF4974746.1"/>
    </source>
</evidence>
<organism evidence="2 3">
    <name type="scientific">Fusarium zealandicum</name>
    <dbReference type="NCBI Taxonomy" id="1053134"/>
    <lineage>
        <taxon>Eukaryota</taxon>
        <taxon>Fungi</taxon>
        <taxon>Dikarya</taxon>
        <taxon>Ascomycota</taxon>
        <taxon>Pezizomycotina</taxon>
        <taxon>Sordariomycetes</taxon>
        <taxon>Hypocreomycetidae</taxon>
        <taxon>Hypocreales</taxon>
        <taxon>Nectriaceae</taxon>
        <taxon>Fusarium</taxon>
        <taxon>Fusarium staphyleae species complex</taxon>
    </lineage>
</organism>
<feature type="compositionally biased region" description="Basic and acidic residues" evidence="1">
    <location>
        <begin position="46"/>
        <end position="59"/>
    </location>
</feature>
<feature type="region of interest" description="Disordered" evidence="1">
    <location>
        <begin position="1"/>
        <end position="95"/>
    </location>
</feature>